<accession>A0A151NAJ8</accession>
<evidence type="ECO:0000313" key="2">
    <source>
        <dbReference type="EMBL" id="KYO33862.1"/>
    </source>
</evidence>
<keyword evidence="3" id="KW-1185">Reference proteome</keyword>
<protein>
    <submittedName>
        <fullName evidence="2">Uncharacterized protein</fullName>
    </submittedName>
</protein>
<gene>
    <name evidence="2" type="ORF">Y1Q_0024491</name>
</gene>
<proteinExistence type="predicted"/>
<dbReference type="Proteomes" id="UP000050525">
    <property type="component" value="Unassembled WGS sequence"/>
</dbReference>
<evidence type="ECO:0000256" key="1">
    <source>
        <dbReference type="SAM" id="MobiDB-lite"/>
    </source>
</evidence>
<dbReference type="AlphaFoldDB" id="A0A151NAJ8"/>
<comment type="caution">
    <text evidence="2">The sequence shown here is derived from an EMBL/GenBank/DDBJ whole genome shotgun (WGS) entry which is preliminary data.</text>
</comment>
<reference evidence="2 3" key="1">
    <citation type="journal article" date="2012" name="Genome Biol.">
        <title>Sequencing three crocodilian genomes to illuminate the evolution of archosaurs and amniotes.</title>
        <authorList>
            <person name="St John J.A."/>
            <person name="Braun E.L."/>
            <person name="Isberg S.R."/>
            <person name="Miles L.G."/>
            <person name="Chong A.Y."/>
            <person name="Gongora J."/>
            <person name="Dalzell P."/>
            <person name="Moran C."/>
            <person name="Bed'hom B."/>
            <person name="Abzhanov A."/>
            <person name="Burgess S.C."/>
            <person name="Cooksey A.M."/>
            <person name="Castoe T.A."/>
            <person name="Crawford N.G."/>
            <person name="Densmore L.D."/>
            <person name="Drew J.C."/>
            <person name="Edwards S.V."/>
            <person name="Faircloth B.C."/>
            <person name="Fujita M.K."/>
            <person name="Greenwold M.J."/>
            <person name="Hoffmann F.G."/>
            <person name="Howard J.M."/>
            <person name="Iguchi T."/>
            <person name="Janes D.E."/>
            <person name="Khan S.Y."/>
            <person name="Kohno S."/>
            <person name="de Koning A.J."/>
            <person name="Lance S.L."/>
            <person name="McCarthy F.M."/>
            <person name="McCormack J.E."/>
            <person name="Merchant M.E."/>
            <person name="Peterson D.G."/>
            <person name="Pollock D.D."/>
            <person name="Pourmand N."/>
            <person name="Raney B.J."/>
            <person name="Roessler K.A."/>
            <person name="Sanford J.R."/>
            <person name="Sawyer R.H."/>
            <person name="Schmidt C.J."/>
            <person name="Triplett E.W."/>
            <person name="Tuberville T.D."/>
            <person name="Venegas-Anaya M."/>
            <person name="Howard J.T."/>
            <person name="Jarvis E.D."/>
            <person name="Guillette L.J.Jr."/>
            <person name="Glenn T.C."/>
            <person name="Green R.E."/>
            <person name="Ray D.A."/>
        </authorList>
    </citation>
    <scope>NUCLEOTIDE SEQUENCE [LARGE SCALE GENOMIC DNA]</scope>
    <source>
        <strain evidence="2">KSC_2009_1</strain>
    </source>
</reference>
<name>A0A151NAJ8_ALLMI</name>
<sequence length="71" mass="7856">MQHHGLSPNSLISQEKVHDHSFSVKSSSVSAAHSSTRHHLTPSGLHSTASLPKITRFLYAMLRPVLLNCQR</sequence>
<dbReference type="EMBL" id="AKHW03003627">
    <property type="protein sequence ID" value="KYO33862.1"/>
    <property type="molecule type" value="Genomic_DNA"/>
</dbReference>
<feature type="region of interest" description="Disordered" evidence="1">
    <location>
        <begin position="1"/>
        <end position="47"/>
    </location>
</feature>
<organism evidence="2 3">
    <name type="scientific">Alligator mississippiensis</name>
    <name type="common">American alligator</name>
    <dbReference type="NCBI Taxonomy" id="8496"/>
    <lineage>
        <taxon>Eukaryota</taxon>
        <taxon>Metazoa</taxon>
        <taxon>Chordata</taxon>
        <taxon>Craniata</taxon>
        <taxon>Vertebrata</taxon>
        <taxon>Euteleostomi</taxon>
        <taxon>Archelosauria</taxon>
        <taxon>Archosauria</taxon>
        <taxon>Crocodylia</taxon>
        <taxon>Alligatoridae</taxon>
        <taxon>Alligatorinae</taxon>
        <taxon>Alligator</taxon>
    </lineage>
</organism>
<feature type="compositionally biased region" description="Low complexity" evidence="1">
    <location>
        <begin position="23"/>
        <end position="34"/>
    </location>
</feature>
<evidence type="ECO:0000313" key="3">
    <source>
        <dbReference type="Proteomes" id="UP000050525"/>
    </source>
</evidence>